<feature type="signal peptide" evidence="1">
    <location>
        <begin position="1"/>
        <end position="20"/>
    </location>
</feature>
<gene>
    <name evidence="2" type="ORF">TCIL3000_10_3080</name>
</gene>
<organism evidence="2">
    <name type="scientific">Trypanosoma congolense (strain IL3000)</name>
    <dbReference type="NCBI Taxonomy" id="1068625"/>
    <lineage>
        <taxon>Eukaryota</taxon>
        <taxon>Discoba</taxon>
        <taxon>Euglenozoa</taxon>
        <taxon>Kinetoplastea</taxon>
        <taxon>Metakinetoplastina</taxon>
        <taxon>Trypanosomatida</taxon>
        <taxon>Trypanosomatidae</taxon>
        <taxon>Trypanosoma</taxon>
        <taxon>Nannomonas</taxon>
    </lineage>
</organism>
<evidence type="ECO:0000256" key="1">
    <source>
        <dbReference type="SAM" id="SignalP"/>
    </source>
</evidence>
<accession>G0UVY1</accession>
<evidence type="ECO:0000313" key="2">
    <source>
        <dbReference type="EMBL" id="CCC93547.1"/>
    </source>
</evidence>
<reference evidence="2" key="1">
    <citation type="journal article" date="2012" name="Proc. Natl. Acad. Sci. U.S.A.">
        <title>Antigenic diversity is generated by distinct evolutionary mechanisms in African trypanosome species.</title>
        <authorList>
            <person name="Jackson A.P."/>
            <person name="Berry A."/>
            <person name="Aslett M."/>
            <person name="Allison H.C."/>
            <person name="Burton P."/>
            <person name="Vavrova-Anderson J."/>
            <person name="Brown R."/>
            <person name="Browne H."/>
            <person name="Corton N."/>
            <person name="Hauser H."/>
            <person name="Gamble J."/>
            <person name="Gilderthorp R."/>
            <person name="Marcello L."/>
            <person name="McQuillan J."/>
            <person name="Otto T.D."/>
            <person name="Quail M.A."/>
            <person name="Sanders M.J."/>
            <person name="van Tonder A."/>
            <person name="Ginger M.L."/>
            <person name="Field M.C."/>
            <person name="Barry J.D."/>
            <person name="Hertz-Fowler C."/>
            <person name="Berriman M."/>
        </authorList>
    </citation>
    <scope>NUCLEOTIDE SEQUENCE</scope>
    <source>
        <strain evidence="2">IL3000</strain>
    </source>
</reference>
<dbReference type="AlphaFoldDB" id="G0UVY1"/>
<dbReference type="VEuPathDB" id="TriTrypDB:TcIL3000_10_3080"/>
<protein>
    <submittedName>
        <fullName evidence="2">Uncharacterized protein TCIL3000_10_3080</fullName>
    </submittedName>
</protein>
<dbReference type="EMBL" id="HE575323">
    <property type="protein sequence ID" value="CCC93547.1"/>
    <property type="molecule type" value="Genomic_DNA"/>
</dbReference>
<keyword evidence="1" id="KW-0732">Signal</keyword>
<name>G0UVY1_TRYCI</name>
<sequence>MPRLHMWLLGAALAGCGRYAFRNSRYADWCKDEEAVESVVGTEKYQNSYVTQQWALLNRTVQDLPHGLCSTNWERLFVYCKIQLLRSMVYRIPLRAMPEADRKVLLLQMDKLELKQCTALNFRERPLSFLQTVTCQLCYGLYILCFCVIEPVLHCFAAEQVCRQFLHNTSKCIVHLLQIPVSMTLEEPLGGNSRANDNDKYLNEPCYLVFYPQHWVEVVGFWACPVNPLLTNAWLQLWPTSLRESIPYDVHWYTEWKRMQNGLTAFPREYTDDNVNNCAVKAPPSLSGATAMEGDNPTMVSSYAYPCASLIDSSKLTGIHTVGGSCEAITSETVSELRPAFVPVVSYGLPRVLFVNNSVARSDVRSRRTQKDVYNELQRLQYQENIDGVTGSDGVASAGRVNGVSTSVAEEEQKQIEKLRLWKFRGGAPLWHRITWGSVHGGDSQEGNRDQRELQYRIGSPCSASQIFEEHIQLFLRQKPALNAV</sequence>
<proteinExistence type="predicted"/>
<dbReference type="PROSITE" id="PS51257">
    <property type="entry name" value="PROKAR_LIPOPROTEIN"/>
    <property type="match status" value="1"/>
</dbReference>
<feature type="chain" id="PRO_5003410665" evidence="1">
    <location>
        <begin position="21"/>
        <end position="485"/>
    </location>
</feature>